<proteinExistence type="predicted"/>
<reference evidence="2" key="2">
    <citation type="journal article" date="2012" name="PLoS ONE">
        <title>A Deeply Branching Thermophilic Bacterium with an Ancient Acetyl-CoA Pathway Dominates a Subsurface Ecosystem.</title>
        <authorList>
            <person name="Takami H."/>
            <person name="Noguchi H."/>
            <person name="Takaki Y."/>
            <person name="Uchiyama I."/>
            <person name="Toyoda A."/>
            <person name="Nishi S."/>
            <person name="Chee G.-J."/>
            <person name="Arai W."/>
            <person name="Nunoura T."/>
            <person name="Itoh T."/>
            <person name="Hattori M."/>
            <person name="Takai K."/>
        </authorList>
    </citation>
    <scope>NUCLEOTIDE SEQUENCE</scope>
</reference>
<dbReference type="InterPro" id="IPR051262">
    <property type="entry name" value="SMP-30/CGR1_Lactonase"/>
</dbReference>
<sequence length="275" mass="30768">MAQTAPELTKLAEGFQFCEGPAYERSTGYLYVVNCQSDNIHRVYPDGRVEVFAKAPGSGNGSTFAKDGTLWVCDYKRKAIVRFDRNGKAEIIAEECDGKPFLGPNDLCFDSRGNLYFTDPAGSWDKPIGAVYRRNVDGKVQRLAERLQFPNGIALSRDEKWLYVAESPRNRILRWQIRPDGTLGEMEVFIQLPPPGGPDGMRFDTRGNLWVAQFGAGKILVVSPDGKVWRSYPAGGKNPTNVEFGGKDNRTLFITETETNAVYTLRAPYPGLKRW</sequence>
<dbReference type="Gene3D" id="2.120.10.30">
    <property type="entry name" value="TolB, C-terminal domain"/>
    <property type="match status" value="1"/>
</dbReference>
<dbReference type="InterPro" id="IPR011042">
    <property type="entry name" value="6-blade_b-propeller_TolB-like"/>
</dbReference>
<organism evidence="2">
    <name type="scientific">uncultured prokaryote</name>
    <dbReference type="NCBI Taxonomy" id="198431"/>
    <lineage>
        <taxon>unclassified sequences</taxon>
        <taxon>environmental samples</taxon>
    </lineage>
</organism>
<dbReference type="SUPFAM" id="SSF63829">
    <property type="entry name" value="Calcium-dependent phosphotriesterase"/>
    <property type="match status" value="1"/>
</dbReference>
<dbReference type="PANTHER" id="PTHR47572:SF5">
    <property type="entry name" value="BLR2277 PROTEIN"/>
    <property type="match status" value="1"/>
</dbReference>
<protein>
    <submittedName>
        <fullName evidence="2">SMP-30/Gluconolaconase/LRE domain protein</fullName>
    </submittedName>
</protein>
<dbReference type="AlphaFoldDB" id="H5SDS2"/>
<name>H5SDS2_9ZZZZ</name>
<evidence type="ECO:0000259" key="1">
    <source>
        <dbReference type="Pfam" id="PF08450"/>
    </source>
</evidence>
<dbReference type="Pfam" id="PF08450">
    <property type="entry name" value="SGL"/>
    <property type="match status" value="1"/>
</dbReference>
<dbReference type="InterPro" id="IPR005511">
    <property type="entry name" value="SMP-30"/>
</dbReference>
<evidence type="ECO:0000313" key="2">
    <source>
        <dbReference type="EMBL" id="BAL54308.1"/>
    </source>
</evidence>
<dbReference type="PANTHER" id="PTHR47572">
    <property type="entry name" value="LIPOPROTEIN-RELATED"/>
    <property type="match status" value="1"/>
</dbReference>
<dbReference type="PRINTS" id="PR01790">
    <property type="entry name" value="SMP30FAMILY"/>
</dbReference>
<accession>H5SDS2</accession>
<dbReference type="EMBL" id="AP011684">
    <property type="protein sequence ID" value="BAL54308.1"/>
    <property type="molecule type" value="Genomic_DNA"/>
</dbReference>
<gene>
    <name evidence="2" type="ORF">HGMM_F14E02C25</name>
</gene>
<reference evidence="2" key="1">
    <citation type="journal article" date="2005" name="Environ. Microbiol.">
        <title>Genetic and functional properties of uncultivated thermophilic crenarchaeotes from a subsurface gold mine as revealed by analysis of genome fragments.</title>
        <authorList>
            <person name="Nunoura T."/>
            <person name="Hirayama H."/>
            <person name="Takami H."/>
            <person name="Oida H."/>
            <person name="Nishi S."/>
            <person name="Shimamura S."/>
            <person name="Suzuki Y."/>
            <person name="Inagaki F."/>
            <person name="Takai K."/>
            <person name="Nealson K.H."/>
            <person name="Horikoshi K."/>
        </authorList>
    </citation>
    <scope>NUCLEOTIDE SEQUENCE</scope>
</reference>
<dbReference type="InterPro" id="IPR013658">
    <property type="entry name" value="SGL"/>
</dbReference>
<feature type="domain" description="SMP-30/Gluconolactonase/LRE-like region" evidence="1">
    <location>
        <begin position="18"/>
        <end position="256"/>
    </location>
</feature>